<reference evidence="5" key="1">
    <citation type="submission" date="2022-07" db="EMBL/GenBank/DDBJ databases">
        <title>Taxonomy of Aspergillus series Nigri: significant species reduction supported by multi-species coalescent approaches.</title>
        <authorList>
            <person name="Bian C."/>
            <person name="Kusuya Y."/>
            <person name="Sklenar F."/>
            <person name="D'hooge E."/>
            <person name="Yaguchi T."/>
            <person name="Takahashi H."/>
            <person name="Hubka V."/>
        </authorList>
    </citation>
    <scope>NUCLEOTIDE SEQUENCE</scope>
    <source>
        <strain evidence="5">CBS 733.88</strain>
    </source>
</reference>
<dbReference type="Gene3D" id="3.30.9.10">
    <property type="entry name" value="D-Amino Acid Oxidase, subunit A, domain 2"/>
    <property type="match status" value="1"/>
</dbReference>
<gene>
    <name evidence="5" type="ORF">AbraCBS73388_008381</name>
</gene>
<dbReference type="GO" id="GO:0071949">
    <property type="term" value="F:FAD binding"/>
    <property type="evidence" value="ECO:0007669"/>
    <property type="project" value="InterPro"/>
</dbReference>
<dbReference type="AlphaFoldDB" id="A0A9W5YJK0"/>
<evidence type="ECO:0000256" key="3">
    <source>
        <dbReference type="ARBA" id="ARBA00023002"/>
    </source>
</evidence>
<proteinExistence type="predicted"/>
<evidence type="ECO:0000256" key="2">
    <source>
        <dbReference type="ARBA" id="ARBA00022827"/>
    </source>
</evidence>
<dbReference type="PRINTS" id="PR00420">
    <property type="entry name" value="RNGMNOXGNASE"/>
</dbReference>
<feature type="domain" description="FAD-binding" evidence="4">
    <location>
        <begin position="2"/>
        <end position="319"/>
    </location>
</feature>
<dbReference type="PANTHER" id="PTHR46865:SF2">
    <property type="entry name" value="MONOOXYGENASE"/>
    <property type="match status" value="1"/>
</dbReference>
<dbReference type="SUPFAM" id="SSF51905">
    <property type="entry name" value="FAD/NAD(P)-binding domain"/>
    <property type="match status" value="1"/>
</dbReference>
<dbReference type="Gene3D" id="3.50.50.60">
    <property type="entry name" value="FAD/NAD(P)-binding domain"/>
    <property type="match status" value="1"/>
</dbReference>
<name>A0A9W5YJK0_9EURO</name>
<sequence length="416" mass="46481">MKILISGAGCAGPALAFWLSRTHHQVIVVERSPSLRDKGAQIDLREQGIEVVRRMGLLETIRQHCVHEDGFTLVDGTGHVTAKIRPNTSGQGAQSFSSEFEIMRGDLVRILYDATKDNVEYRFNTSVERFEQDDQKVTVYFSNGTSETFDLLVGADGQGSRIRRDAGILPPDAADPYRRLGIHAAYWFVPREKGDTNTFTAYVSPGGRAIFRRSHSPTMSQVYFMLKDDDPALASVHRASVDAQKEFWIQRYRGAGWQTERFVEGMRTTDNFYSQEIVQVKMDAWYKGRVVLLGDAAACPAVVTGMGTTGCLVGAYVLAGEINRHAGDGDGDGDVGMALRNYEKTLRPFVKEIQKLNTSVVRLFFPTSWWGICILHWFAAVVCFLRIPELLDRLGSKEVGGWKLPEYEELYAVSSS</sequence>
<comment type="caution">
    <text evidence="5">The sequence shown here is derived from an EMBL/GenBank/DDBJ whole genome shotgun (WGS) entry which is preliminary data.</text>
</comment>
<dbReference type="GO" id="GO:0016491">
    <property type="term" value="F:oxidoreductase activity"/>
    <property type="evidence" value="ECO:0007669"/>
    <property type="project" value="UniProtKB-KW"/>
</dbReference>
<dbReference type="Pfam" id="PF01494">
    <property type="entry name" value="FAD_binding_3"/>
    <property type="match status" value="1"/>
</dbReference>
<dbReference type="EMBL" id="BROQ01000005">
    <property type="protein sequence ID" value="GKZ17456.1"/>
    <property type="molecule type" value="Genomic_DNA"/>
</dbReference>
<protein>
    <recommendedName>
        <fullName evidence="4">FAD-binding domain-containing protein</fullName>
    </recommendedName>
</protein>
<keyword evidence="3" id="KW-0560">Oxidoreductase</keyword>
<evidence type="ECO:0000313" key="6">
    <source>
        <dbReference type="Proteomes" id="UP001143548"/>
    </source>
</evidence>
<dbReference type="InterPro" id="IPR002938">
    <property type="entry name" value="FAD-bd"/>
</dbReference>
<accession>A0A9W5YJK0</accession>
<dbReference type="InterPro" id="IPR051704">
    <property type="entry name" value="FAD_aromatic-hydroxylase"/>
</dbReference>
<organism evidence="5 6">
    <name type="scientific">Aspergillus brasiliensis</name>
    <dbReference type="NCBI Taxonomy" id="319629"/>
    <lineage>
        <taxon>Eukaryota</taxon>
        <taxon>Fungi</taxon>
        <taxon>Dikarya</taxon>
        <taxon>Ascomycota</taxon>
        <taxon>Pezizomycotina</taxon>
        <taxon>Eurotiomycetes</taxon>
        <taxon>Eurotiomycetidae</taxon>
        <taxon>Eurotiales</taxon>
        <taxon>Aspergillaceae</taxon>
        <taxon>Aspergillus</taxon>
        <taxon>Aspergillus subgen. Circumdati</taxon>
    </lineage>
</organism>
<keyword evidence="1" id="KW-0285">Flavoprotein</keyword>
<dbReference type="Proteomes" id="UP001143548">
    <property type="component" value="Unassembled WGS sequence"/>
</dbReference>
<dbReference type="PANTHER" id="PTHR46865">
    <property type="entry name" value="OXIDOREDUCTASE-RELATED"/>
    <property type="match status" value="1"/>
</dbReference>
<evidence type="ECO:0000259" key="4">
    <source>
        <dbReference type="Pfam" id="PF01494"/>
    </source>
</evidence>
<evidence type="ECO:0000313" key="5">
    <source>
        <dbReference type="EMBL" id="GKZ17456.1"/>
    </source>
</evidence>
<dbReference type="InterPro" id="IPR036188">
    <property type="entry name" value="FAD/NAD-bd_sf"/>
</dbReference>
<keyword evidence="2" id="KW-0274">FAD</keyword>
<evidence type="ECO:0000256" key="1">
    <source>
        <dbReference type="ARBA" id="ARBA00022630"/>
    </source>
</evidence>